<reference evidence="2 3" key="1">
    <citation type="journal article" date="2003" name="Int. J. Syst. Evol. Microbiol.">
        <title>Kocuria polaris sp. nov., an orange-pigmented psychrophilic bacterium isolated from an Antarctic cyanobacterial mat sample.</title>
        <authorList>
            <person name="Reddy G.S."/>
            <person name="Prakash J.S."/>
            <person name="Prabahar V."/>
            <person name="Matsumoto G.I."/>
            <person name="Stackebrandt E."/>
            <person name="Shivaji S."/>
        </authorList>
    </citation>
    <scope>NUCLEOTIDE SEQUENCE [LARGE SCALE GENOMIC DNA]</scope>
    <source>
        <strain evidence="2 3">CMS 76or</strain>
    </source>
</reference>
<evidence type="ECO:0000256" key="1">
    <source>
        <dbReference type="SAM" id="Phobius"/>
    </source>
</evidence>
<accession>A0A0A6YCQ1</accession>
<keyword evidence="1" id="KW-0472">Membrane</keyword>
<feature type="transmembrane region" description="Helical" evidence="1">
    <location>
        <begin position="109"/>
        <end position="134"/>
    </location>
</feature>
<dbReference type="AlphaFoldDB" id="A0A0A6YCQ1"/>
<keyword evidence="3" id="KW-1185">Reference proteome</keyword>
<dbReference type="EMBL" id="JSUH01000005">
    <property type="protein sequence ID" value="KHD97827.1"/>
    <property type="molecule type" value="Genomic_DNA"/>
</dbReference>
<protein>
    <submittedName>
        <fullName evidence="2">Uncharacterized protein</fullName>
    </submittedName>
</protein>
<feature type="transmembrane region" description="Helical" evidence="1">
    <location>
        <begin position="146"/>
        <end position="163"/>
    </location>
</feature>
<gene>
    <name evidence="2" type="ORF">GY22_06825</name>
</gene>
<sequence>MTQRLRPATQALRLWGPRQWGVAVLAGLATALVLGLATVLIPNGVFSREIPPVWWNYPVWIATSALTGVLVASYVSPVAGGTPLPGDDDVAAATVARAVESGERRSARLGAVGTFAAWFAVGCPVCNKLALLALGSTGALTWFAPVQPWLGVLALALSAFAVVHRLAGQMACPVNLPVSTARNAVVPAAAEAPEGR</sequence>
<dbReference type="Proteomes" id="UP000030466">
    <property type="component" value="Unassembled WGS sequence"/>
</dbReference>
<comment type="caution">
    <text evidence="2">The sequence shown here is derived from an EMBL/GenBank/DDBJ whole genome shotgun (WGS) entry which is preliminary data.</text>
</comment>
<feature type="transmembrane region" description="Helical" evidence="1">
    <location>
        <begin position="53"/>
        <end position="75"/>
    </location>
</feature>
<organism evidence="2 3">
    <name type="scientific">Kocuria rosea subsp. polaris</name>
    <dbReference type="NCBI Taxonomy" id="136273"/>
    <lineage>
        <taxon>Bacteria</taxon>
        <taxon>Bacillati</taxon>
        <taxon>Actinomycetota</taxon>
        <taxon>Actinomycetes</taxon>
        <taxon>Micrococcales</taxon>
        <taxon>Micrococcaceae</taxon>
        <taxon>Kocuria</taxon>
    </lineage>
</organism>
<feature type="transmembrane region" description="Helical" evidence="1">
    <location>
        <begin position="20"/>
        <end position="41"/>
    </location>
</feature>
<dbReference type="RefSeq" id="WP_035925287.1">
    <property type="nucleotide sequence ID" value="NZ_JSUH01000005.1"/>
</dbReference>
<proteinExistence type="predicted"/>
<keyword evidence="1" id="KW-0812">Transmembrane</keyword>
<evidence type="ECO:0000313" key="2">
    <source>
        <dbReference type="EMBL" id="KHD97827.1"/>
    </source>
</evidence>
<dbReference type="OrthoDB" id="166777at2"/>
<evidence type="ECO:0000313" key="3">
    <source>
        <dbReference type="Proteomes" id="UP000030466"/>
    </source>
</evidence>
<name>A0A0A6YCQ1_KOCRO</name>
<keyword evidence="1" id="KW-1133">Transmembrane helix</keyword>